<accession>A0A7Y2W932</accession>
<evidence type="ECO:0000313" key="3">
    <source>
        <dbReference type="Proteomes" id="UP000530654"/>
    </source>
</evidence>
<feature type="compositionally biased region" description="Basic and acidic residues" evidence="1">
    <location>
        <begin position="12"/>
        <end position="27"/>
    </location>
</feature>
<reference evidence="2 3" key="1">
    <citation type="submission" date="2020-04" db="EMBL/GenBank/DDBJ databases">
        <title>Rhizobium bacterial biofertilizers improve the content of phenolic compounds of Lactuca sativa L. under non-saline and saline-stress conditions.</title>
        <authorList>
            <person name="Ayuso-Calles M."/>
            <person name="Garcia-Estevez I."/>
            <person name="Jimenez-Gomez A."/>
            <person name="Flores-Felix J.D."/>
            <person name="Escribano-Bailon M."/>
            <person name="Rivas R."/>
        </authorList>
    </citation>
    <scope>NUCLEOTIDE SEQUENCE [LARGE SCALE GENOMIC DNA]</scope>
    <source>
        <strain evidence="2 3">GPTR02</strain>
    </source>
</reference>
<dbReference type="EMBL" id="JABEQY010000053">
    <property type="protein sequence ID" value="NNH67984.1"/>
    <property type="molecule type" value="Genomic_DNA"/>
</dbReference>
<proteinExistence type="predicted"/>
<feature type="region of interest" description="Disordered" evidence="1">
    <location>
        <begin position="1"/>
        <end position="27"/>
    </location>
</feature>
<dbReference type="RefSeq" id="WP_170282972.1">
    <property type="nucleotide sequence ID" value="NZ_JABEQY010000053.1"/>
</dbReference>
<name>A0A7Y2W932_9HYPH</name>
<dbReference type="AlphaFoldDB" id="A0A7Y2W932"/>
<evidence type="ECO:0000256" key="1">
    <source>
        <dbReference type="SAM" id="MobiDB-lite"/>
    </source>
</evidence>
<protein>
    <submittedName>
        <fullName evidence="2">Uncharacterized protein</fullName>
    </submittedName>
</protein>
<organism evidence="2 3">
    <name type="scientific">Rhizobium laguerreae</name>
    <dbReference type="NCBI Taxonomy" id="1076926"/>
    <lineage>
        <taxon>Bacteria</taxon>
        <taxon>Pseudomonadati</taxon>
        <taxon>Pseudomonadota</taxon>
        <taxon>Alphaproteobacteria</taxon>
        <taxon>Hyphomicrobiales</taxon>
        <taxon>Rhizobiaceae</taxon>
        <taxon>Rhizobium/Agrobacterium group</taxon>
        <taxon>Rhizobium</taxon>
    </lineage>
</organism>
<feature type="compositionally biased region" description="Basic residues" evidence="1">
    <location>
        <begin position="1"/>
        <end position="11"/>
    </location>
</feature>
<evidence type="ECO:0000313" key="2">
    <source>
        <dbReference type="EMBL" id="NNH67984.1"/>
    </source>
</evidence>
<dbReference type="Proteomes" id="UP000530654">
    <property type="component" value="Unassembled WGS sequence"/>
</dbReference>
<comment type="caution">
    <text evidence="2">The sequence shown here is derived from an EMBL/GenBank/DDBJ whole genome shotgun (WGS) entry which is preliminary data.</text>
</comment>
<sequence length="148" mass="17047">MGKSDKKKSPKYAKEPVAEKKPKFSEDAKVKGAPISWRFSHHDREGPFPWPKVFENGDLQEVIERLASVEGLAEHDLARDGSHSIELHQLCKEAQERLTHLRHDDLDTVFSLRVSGPKRVFCIHHGNIMRVLWYDPEHQICPAPKKHT</sequence>
<gene>
    <name evidence="2" type="ORF">HLI17_32895</name>
</gene>